<dbReference type="SMART" id="SM00967">
    <property type="entry name" value="SpoU_sub_bind"/>
    <property type="match status" value="1"/>
</dbReference>
<dbReference type="InterPro" id="IPR013123">
    <property type="entry name" value="SpoU_subst-bd"/>
</dbReference>
<dbReference type="InterPro" id="IPR029028">
    <property type="entry name" value="Alpha/beta_knot_MTases"/>
</dbReference>
<dbReference type="InterPro" id="IPR051259">
    <property type="entry name" value="rRNA_Methyltransferase"/>
</dbReference>
<dbReference type="GO" id="GO:0006396">
    <property type="term" value="P:RNA processing"/>
    <property type="evidence" value="ECO:0007669"/>
    <property type="project" value="InterPro"/>
</dbReference>
<reference evidence="5 6" key="1">
    <citation type="journal article" date="2015" name="Stand. Genomic Sci.">
        <title>Genomic Encyclopedia of Bacterial and Archaeal Type Strains, Phase III: the genomes of soil and plant-associated and newly described type strains.</title>
        <authorList>
            <person name="Whitman W.B."/>
            <person name="Woyke T."/>
            <person name="Klenk H.P."/>
            <person name="Zhou Y."/>
            <person name="Lilburn T.G."/>
            <person name="Beck B.J."/>
            <person name="De Vos P."/>
            <person name="Vandamme P."/>
            <person name="Eisen J.A."/>
            <person name="Garrity G."/>
            <person name="Hugenholtz P."/>
            <person name="Kyrpides N.C."/>
        </authorList>
    </citation>
    <scope>NUCLEOTIDE SEQUENCE [LARGE SCALE GENOMIC DNA]</scope>
    <source>
        <strain evidence="5 6">CGMCC 1.10136</strain>
    </source>
</reference>
<dbReference type="Gene3D" id="3.40.1280.10">
    <property type="match status" value="1"/>
</dbReference>
<dbReference type="Proteomes" id="UP000316471">
    <property type="component" value="Unassembled WGS sequence"/>
</dbReference>
<name>A0A562LKN8_9GAMM</name>
<dbReference type="GO" id="GO:0005737">
    <property type="term" value="C:cytoplasm"/>
    <property type="evidence" value="ECO:0007669"/>
    <property type="project" value="UniProtKB-ARBA"/>
</dbReference>
<dbReference type="GO" id="GO:0032259">
    <property type="term" value="P:methylation"/>
    <property type="evidence" value="ECO:0007669"/>
    <property type="project" value="UniProtKB-KW"/>
</dbReference>
<dbReference type="AlphaFoldDB" id="A0A562LKN8"/>
<sequence>MPPPRGDNRVFPFIRPAPLDIIRSRQNPVVKHLIKLAEQRRERHTSQQTLLVGTHLAAAARDAGWPLQRLFVREGSEQRAEIARLLAAQFAPATVLAVELFDAIEQLPSTTGLLALTGIPEPPALRTDGCCLLLDGVQDPGNIGSILRTAAAARVDQVWLALGAADAWSPKVLRAAMGAHFVVPVIERVDPQPALAAFIGRVAITTLAQASDLYETDLRGDLVLAMGSEGAGVSDAVFQRADVRLRIPMHPGVESLNVGAATAVCLYERVRQLRPG</sequence>
<dbReference type="CDD" id="cd18095">
    <property type="entry name" value="SpoU-like_rRNA-MTase"/>
    <property type="match status" value="1"/>
</dbReference>
<keyword evidence="6" id="KW-1185">Reference proteome</keyword>
<dbReference type="InterPro" id="IPR029026">
    <property type="entry name" value="tRNA_m1G_MTases_N"/>
</dbReference>
<evidence type="ECO:0000256" key="3">
    <source>
        <dbReference type="ARBA" id="ARBA00022679"/>
    </source>
</evidence>
<gene>
    <name evidence="5" type="ORF">IP93_02420</name>
</gene>
<feature type="domain" description="RNA 2-O ribose methyltransferase substrate binding" evidence="4">
    <location>
        <begin position="50"/>
        <end position="123"/>
    </location>
</feature>
<protein>
    <submittedName>
        <fullName evidence="5">TrmH family RNA methyltransferase</fullName>
    </submittedName>
</protein>
<dbReference type="SUPFAM" id="SSF55315">
    <property type="entry name" value="L30e-like"/>
    <property type="match status" value="1"/>
</dbReference>
<evidence type="ECO:0000259" key="4">
    <source>
        <dbReference type="SMART" id="SM00967"/>
    </source>
</evidence>
<dbReference type="InterPro" id="IPR029064">
    <property type="entry name" value="Ribosomal_eL30-like_sf"/>
</dbReference>
<dbReference type="Pfam" id="PF22435">
    <property type="entry name" value="MRM3-like_sub_bind"/>
    <property type="match status" value="1"/>
</dbReference>
<dbReference type="GO" id="GO:0008173">
    <property type="term" value="F:RNA methyltransferase activity"/>
    <property type="evidence" value="ECO:0007669"/>
    <property type="project" value="InterPro"/>
</dbReference>
<dbReference type="InterPro" id="IPR001537">
    <property type="entry name" value="SpoU_MeTrfase"/>
</dbReference>
<evidence type="ECO:0000256" key="2">
    <source>
        <dbReference type="ARBA" id="ARBA00022603"/>
    </source>
</evidence>
<dbReference type="PANTHER" id="PTHR43191:SF2">
    <property type="entry name" value="RRNA METHYLTRANSFERASE 3, MITOCHONDRIAL"/>
    <property type="match status" value="1"/>
</dbReference>
<keyword evidence="2 5" id="KW-0489">Methyltransferase</keyword>
<dbReference type="EMBL" id="VLKP01000010">
    <property type="protein sequence ID" value="TWI08184.1"/>
    <property type="molecule type" value="Genomic_DNA"/>
</dbReference>
<evidence type="ECO:0000256" key="1">
    <source>
        <dbReference type="ARBA" id="ARBA00007228"/>
    </source>
</evidence>
<keyword evidence="3 5" id="KW-0808">Transferase</keyword>
<proteinExistence type="inferred from homology"/>
<organism evidence="5 6">
    <name type="scientific">Aerolutibacter ruishenii</name>
    <dbReference type="NCBI Taxonomy" id="686800"/>
    <lineage>
        <taxon>Bacteria</taxon>
        <taxon>Pseudomonadati</taxon>
        <taxon>Pseudomonadota</taxon>
        <taxon>Gammaproteobacteria</taxon>
        <taxon>Lysobacterales</taxon>
        <taxon>Lysobacteraceae</taxon>
        <taxon>Aerolutibacter</taxon>
    </lineage>
</organism>
<accession>A0A562LKN8</accession>
<dbReference type="OrthoDB" id="9794400at2"/>
<comment type="similarity">
    <text evidence="1">Belongs to the class IV-like SAM-binding methyltransferase superfamily. RNA methyltransferase TrmH family.</text>
</comment>
<dbReference type="Gene3D" id="3.30.1330.30">
    <property type="match status" value="1"/>
</dbReference>
<dbReference type="SUPFAM" id="SSF75217">
    <property type="entry name" value="alpha/beta knot"/>
    <property type="match status" value="1"/>
</dbReference>
<evidence type="ECO:0000313" key="5">
    <source>
        <dbReference type="EMBL" id="TWI08184.1"/>
    </source>
</evidence>
<dbReference type="PANTHER" id="PTHR43191">
    <property type="entry name" value="RRNA METHYLTRANSFERASE 3"/>
    <property type="match status" value="1"/>
</dbReference>
<dbReference type="InterPro" id="IPR053888">
    <property type="entry name" value="MRM3-like_sub_bind"/>
</dbReference>
<comment type="caution">
    <text evidence="5">The sequence shown here is derived from an EMBL/GenBank/DDBJ whole genome shotgun (WGS) entry which is preliminary data.</text>
</comment>
<evidence type="ECO:0000313" key="6">
    <source>
        <dbReference type="Proteomes" id="UP000316471"/>
    </source>
</evidence>
<dbReference type="Pfam" id="PF00588">
    <property type="entry name" value="SpoU_methylase"/>
    <property type="match status" value="1"/>
</dbReference>
<dbReference type="GO" id="GO:0003723">
    <property type="term" value="F:RNA binding"/>
    <property type="evidence" value="ECO:0007669"/>
    <property type="project" value="InterPro"/>
</dbReference>